<evidence type="ECO:0000313" key="1">
    <source>
        <dbReference type="EMBL" id="GGG25016.1"/>
    </source>
</evidence>
<dbReference type="Proteomes" id="UP000597507">
    <property type="component" value="Unassembled WGS sequence"/>
</dbReference>
<evidence type="ECO:0000313" key="2">
    <source>
        <dbReference type="Proteomes" id="UP000597507"/>
    </source>
</evidence>
<keyword evidence="2" id="KW-1185">Reference proteome</keyword>
<dbReference type="AlphaFoldDB" id="A0A8J3EBM4"/>
<accession>A0A8J3EBM4</accession>
<organism evidence="1 2">
    <name type="scientific">Caldovatus sediminis</name>
    <dbReference type="NCBI Taxonomy" id="2041189"/>
    <lineage>
        <taxon>Bacteria</taxon>
        <taxon>Pseudomonadati</taxon>
        <taxon>Pseudomonadota</taxon>
        <taxon>Alphaproteobacteria</taxon>
        <taxon>Acetobacterales</taxon>
        <taxon>Roseomonadaceae</taxon>
        <taxon>Caldovatus</taxon>
    </lineage>
</organism>
<gene>
    <name evidence="1" type="ORF">GCM10010964_11300</name>
</gene>
<protein>
    <submittedName>
        <fullName evidence="1">Uncharacterized protein</fullName>
    </submittedName>
</protein>
<dbReference type="EMBL" id="BMKS01000003">
    <property type="protein sequence ID" value="GGG25016.1"/>
    <property type="molecule type" value="Genomic_DNA"/>
</dbReference>
<proteinExistence type="predicted"/>
<comment type="caution">
    <text evidence="1">The sequence shown here is derived from an EMBL/GenBank/DDBJ whole genome shotgun (WGS) entry which is preliminary data.</text>
</comment>
<dbReference type="RefSeq" id="WP_188899047.1">
    <property type="nucleotide sequence ID" value="NZ_BMKS01000003.1"/>
</dbReference>
<reference evidence="1 2" key="1">
    <citation type="journal article" date="2014" name="Int. J. Syst. Evol. Microbiol.">
        <title>Complete genome sequence of Corynebacterium casei LMG S-19264T (=DSM 44701T), isolated from a smear-ripened cheese.</title>
        <authorList>
            <consortium name="US DOE Joint Genome Institute (JGI-PGF)"/>
            <person name="Walter F."/>
            <person name="Albersmeier A."/>
            <person name="Kalinowski J."/>
            <person name="Ruckert C."/>
        </authorList>
    </citation>
    <scope>NUCLEOTIDE SEQUENCE [LARGE SCALE GENOMIC DNA]</scope>
    <source>
        <strain evidence="1 2">CGMCC 1.16330</strain>
    </source>
</reference>
<sequence length="194" mass="20124">MALGRGTAAAVVAAVAADPGCREVIDSALGRIAGRFGWAGGLRNLGFIAQNAATLLGASYGASLMAQGGRPVEGGRFFNEVQKETGTLFSLNTTDEQARLVCTGIAATTAAAINKALRTAKPGSSLALVARADSHDRQGTTTAHTATGIWMRDKSFHVFDWHATLQSDNPMLYASDAAFSAGDGVLFAVFNGFR</sequence>
<name>A0A8J3EBM4_9PROT</name>